<comment type="caution">
    <text evidence="2">The sequence shown here is derived from an EMBL/GenBank/DDBJ whole genome shotgun (WGS) entry which is preliminary data.</text>
</comment>
<feature type="region of interest" description="Disordered" evidence="1">
    <location>
        <begin position="153"/>
        <end position="195"/>
    </location>
</feature>
<evidence type="ECO:0000313" key="3">
    <source>
        <dbReference type="Proteomes" id="UP001642464"/>
    </source>
</evidence>
<reference evidence="2 3" key="1">
    <citation type="submission" date="2024-02" db="EMBL/GenBank/DDBJ databases">
        <authorList>
            <person name="Chen Y."/>
            <person name="Shah S."/>
            <person name="Dougan E. K."/>
            <person name="Thang M."/>
            <person name="Chan C."/>
        </authorList>
    </citation>
    <scope>NUCLEOTIDE SEQUENCE [LARGE SCALE GENOMIC DNA]</scope>
</reference>
<dbReference type="EMBL" id="CAXAMM010006002">
    <property type="protein sequence ID" value="CAK9009416.1"/>
    <property type="molecule type" value="Genomic_DNA"/>
</dbReference>
<protein>
    <submittedName>
        <fullName evidence="2">Uncharacterized protein</fullName>
    </submittedName>
</protein>
<sequence>VVCATWFQSRRLHSMPQLTYEQKNELLADAAAVVERHNAERGFAGQGPDPSGPVDRLTQCGPTRADPAVHLWPFLWKHLLHHFPWLFPRPELFINRHVGPPEPPTHAAALPRDPRGRGPACRDGGELGHCFVATGSLGRPRAVEHMARQAAGGPYLGMGEEQGARRLETLAPAPEGPAPASTGEESTKALECERE</sequence>
<evidence type="ECO:0000256" key="1">
    <source>
        <dbReference type="SAM" id="MobiDB-lite"/>
    </source>
</evidence>
<keyword evidence="3" id="KW-1185">Reference proteome</keyword>
<accession>A0ABP0J4Y1</accession>
<evidence type="ECO:0000313" key="2">
    <source>
        <dbReference type="EMBL" id="CAK9009416.1"/>
    </source>
</evidence>
<feature type="compositionally biased region" description="Basic and acidic residues" evidence="1">
    <location>
        <begin position="185"/>
        <end position="195"/>
    </location>
</feature>
<feature type="region of interest" description="Disordered" evidence="1">
    <location>
        <begin position="41"/>
        <end position="60"/>
    </location>
</feature>
<organism evidence="2 3">
    <name type="scientific">Durusdinium trenchii</name>
    <dbReference type="NCBI Taxonomy" id="1381693"/>
    <lineage>
        <taxon>Eukaryota</taxon>
        <taxon>Sar</taxon>
        <taxon>Alveolata</taxon>
        <taxon>Dinophyceae</taxon>
        <taxon>Suessiales</taxon>
        <taxon>Symbiodiniaceae</taxon>
        <taxon>Durusdinium</taxon>
    </lineage>
</organism>
<gene>
    <name evidence="2" type="ORF">SCF082_LOCUS10275</name>
</gene>
<proteinExistence type="predicted"/>
<dbReference type="Proteomes" id="UP001642464">
    <property type="component" value="Unassembled WGS sequence"/>
</dbReference>
<name>A0ABP0J4Y1_9DINO</name>
<feature type="non-terminal residue" evidence="2">
    <location>
        <position position="1"/>
    </location>
</feature>